<gene>
    <name evidence="1" type="ORF">K1T71_012788</name>
</gene>
<comment type="caution">
    <text evidence="1">The sequence shown here is derived from an EMBL/GenBank/DDBJ whole genome shotgun (WGS) entry which is preliminary data.</text>
</comment>
<dbReference type="Proteomes" id="UP000824533">
    <property type="component" value="Linkage Group LG24"/>
</dbReference>
<evidence type="ECO:0000313" key="2">
    <source>
        <dbReference type="Proteomes" id="UP000824533"/>
    </source>
</evidence>
<reference evidence="1 2" key="1">
    <citation type="journal article" date="2021" name="Front. Genet.">
        <title>Chromosome-Level Genome Assembly Reveals Significant Gene Expansion in the Toll and IMD Signaling Pathways of Dendrolimus kikuchii.</title>
        <authorList>
            <person name="Zhou J."/>
            <person name="Wu P."/>
            <person name="Xiong Z."/>
            <person name="Liu N."/>
            <person name="Zhao N."/>
            <person name="Ji M."/>
            <person name="Qiu Y."/>
            <person name="Yang B."/>
        </authorList>
    </citation>
    <scope>NUCLEOTIDE SEQUENCE [LARGE SCALE GENOMIC DNA]</scope>
    <source>
        <strain evidence="1">Ann1</strain>
    </source>
</reference>
<organism evidence="1 2">
    <name type="scientific">Dendrolimus kikuchii</name>
    <dbReference type="NCBI Taxonomy" id="765133"/>
    <lineage>
        <taxon>Eukaryota</taxon>
        <taxon>Metazoa</taxon>
        <taxon>Ecdysozoa</taxon>
        <taxon>Arthropoda</taxon>
        <taxon>Hexapoda</taxon>
        <taxon>Insecta</taxon>
        <taxon>Pterygota</taxon>
        <taxon>Neoptera</taxon>
        <taxon>Endopterygota</taxon>
        <taxon>Lepidoptera</taxon>
        <taxon>Glossata</taxon>
        <taxon>Ditrysia</taxon>
        <taxon>Bombycoidea</taxon>
        <taxon>Lasiocampidae</taxon>
        <taxon>Dendrolimus</taxon>
    </lineage>
</organism>
<evidence type="ECO:0000313" key="1">
    <source>
        <dbReference type="EMBL" id="KAJ0171238.1"/>
    </source>
</evidence>
<proteinExistence type="predicted"/>
<protein>
    <submittedName>
        <fullName evidence="1">Uncharacterized protein</fullName>
    </submittedName>
</protein>
<name>A0ACC1CI79_9NEOP</name>
<keyword evidence="2" id="KW-1185">Reference proteome</keyword>
<sequence length="1379" mass="148040">MFLRNCASQLAEPLFIIFNKSLLSGGGSALIVHNLTNAVALDMHYEQGCLYWSDVTRLGSSIKRVCREAGKALPALPTTPTALMPLAPGAAPALPDIPNDRYQLLHGATLQNPDGLAVDWVAGNLYWCDKGTDTIEVSALDGRHRKVIIREGLSEPRALALHPARGTIYWSDWGTRAHIGRAGMDGSRRTTLLQAGLGWPNALTVVPASRELYFADAREDYIAVADLDGNNVRVLFSRDRMPWLQLHHVFALGVWEGRLYWTDWETRAIESCRRRPNMHYKESNTSLELSSGGAYECRTVVHTVHKPMDLRVYHPARQQPIPELSSLCASLNCSGLCLLSPGEGEGAATAKCACPEHWVLGEDGRSCTPNCTSAHFVCATVLKCVPFWWRCDTQDDCGDGSDEPASCPAFACEPGQFQCDNARCVHPSHICDGEQQCGDGSDERDCDHFTCLATQWKCRGNASAAVAARCVPAAARCDGARDCHDADDELDCPPRTCPPHHFTCANGMCVPPVWVCDTDSDCGDGSDEGAVCTTRACDRDHFRCSSGRCVPREWLCDGEEDCPAGEDEAGCEREPRPAACEPTYFRCPDGRCIPGRWRCDYEDDCGDGADEMGCSPRACSESEFRCASGECVRAALRCSGAAECADGSDEAQCAARCGPRAAPCNATGQCVLAEWWCDGEVDCGDGSDERGCLRAPAACGARLSCAGAGRCAPHAWRCDARPDCADARDEDPHYCTHAACPPHMFRCARGTCLPRSLTCDGFDDCGDDETYALCNQRRRLGEGAEGVGSAACPPGERACAGARCVPANATCDTDSSKVCKWNTCSQQCLPKHNNHTCKCVAGYRQRLLPDGAHTCEAIGDKAAVLVAEGGRVRLWEQHKRNGDADAAAAILDEDARPAPQGSEITSMCGAPAGGAGGGWWLWWGEEGGRIMRRDISALVRGEAPDSNAHAQDQVIVRDAGIVRGVAVDWVSQRVYWTAAGAGAEGGGGVYCAAADGRRRVTLFSWDSSEPDDIVIHNETRRLYWSERGAQPGVRSTSLCGDEGRAQWVVRSRVRRVTALALHAPAQRLYFVDAYYDTLESVALDGSDRVLVARFLHRPTDAPRAPHAYIEGELVHANGSSSAVAVYSRACARAFAWEEWVWCATPRGLARIARRGARHAHAHVRLQPRAGARPPITALTLLHPSLFITPTASADPCVVGGGASACAASALCVRSAAARGFACLCPDGLVATTPVADASRECVISPNSLPEAAGAAPPAQGECPLACGPGKCVAEGGAARCECGALFAGERCQHYRCAHHCHRHGRCELDEEAANRTLDGAKPSLPPLKCVCSAGYSGARCELERAKEACARVRCENGGACRQRIGIDFANRKKALINIQ</sequence>
<accession>A0ACC1CI79</accession>
<dbReference type="EMBL" id="CM034410">
    <property type="protein sequence ID" value="KAJ0171238.1"/>
    <property type="molecule type" value="Genomic_DNA"/>
</dbReference>